<organism evidence="12 13">
    <name type="scientific">Diacronema lutheri</name>
    <name type="common">Unicellular marine alga</name>
    <name type="synonym">Monochrysis lutheri</name>
    <dbReference type="NCBI Taxonomy" id="2081491"/>
    <lineage>
        <taxon>Eukaryota</taxon>
        <taxon>Haptista</taxon>
        <taxon>Haptophyta</taxon>
        <taxon>Pavlovophyceae</taxon>
        <taxon>Pavlovales</taxon>
        <taxon>Pavlovaceae</taxon>
        <taxon>Diacronema</taxon>
    </lineage>
</organism>
<proteinExistence type="inferred from homology"/>
<evidence type="ECO:0000256" key="6">
    <source>
        <dbReference type="ARBA" id="ARBA00023069"/>
    </source>
</evidence>
<evidence type="ECO:0000256" key="5">
    <source>
        <dbReference type="ARBA" id="ARBA00023054"/>
    </source>
</evidence>
<comment type="caution">
    <text evidence="12">The sequence shown here is derived from an EMBL/GenBank/DDBJ whole genome shotgun (WGS) entry which is preliminary data.</text>
</comment>
<evidence type="ECO:0008006" key="14">
    <source>
        <dbReference type="Google" id="ProtNLM"/>
    </source>
</evidence>
<evidence type="ECO:0000256" key="3">
    <source>
        <dbReference type="ARBA" id="ARBA00022490"/>
    </source>
</evidence>
<name>A0A8J5XHX2_DIALT</name>
<dbReference type="Proteomes" id="UP000751190">
    <property type="component" value="Unassembled WGS sequence"/>
</dbReference>
<evidence type="ECO:0000313" key="12">
    <source>
        <dbReference type="EMBL" id="KAG8464623.1"/>
    </source>
</evidence>
<evidence type="ECO:0000256" key="2">
    <source>
        <dbReference type="ARBA" id="ARBA00006875"/>
    </source>
</evidence>
<accession>A0A8J5XHX2</accession>
<evidence type="ECO:0000256" key="8">
    <source>
        <dbReference type="ARBA" id="ARBA00023273"/>
    </source>
</evidence>
<gene>
    <name evidence="12" type="ORF">KFE25_009991</name>
</gene>
<evidence type="ECO:0000256" key="9">
    <source>
        <dbReference type="ARBA" id="ARBA00046435"/>
    </source>
</evidence>
<comment type="subcellular location">
    <subcellularLocation>
        <location evidence="1">Cytoplasm</location>
        <location evidence="1">Cytoskeleton</location>
        <location evidence="1">Flagellum axoneme</location>
    </subcellularLocation>
</comment>
<evidence type="ECO:0000256" key="7">
    <source>
        <dbReference type="ARBA" id="ARBA00023212"/>
    </source>
</evidence>
<comment type="similarity">
    <text evidence="2">Belongs to the RIB43A family.</text>
</comment>
<evidence type="ECO:0000256" key="1">
    <source>
        <dbReference type="ARBA" id="ARBA00004611"/>
    </source>
</evidence>
<keyword evidence="5 10" id="KW-0175">Coiled coil</keyword>
<dbReference type="AlphaFoldDB" id="A0A8J5XHX2"/>
<evidence type="ECO:0000256" key="11">
    <source>
        <dbReference type="SAM" id="MobiDB-lite"/>
    </source>
</evidence>
<comment type="subunit">
    <text evidence="9">Microtubule inner protein component of sperm flagellar doublet microtubules.</text>
</comment>
<feature type="region of interest" description="Disordered" evidence="11">
    <location>
        <begin position="98"/>
        <end position="126"/>
    </location>
</feature>
<dbReference type="OMA" id="CLKMQQE"/>
<dbReference type="Pfam" id="PF05914">
    <property type="entry name" value="RIB43A"/>
    <property type="match status" value="1"/>
</dbReference>
<keyword evidence="7" id="KW-0206">Cytoskeleton</keyword>
<sequence length="375" mass="43343">MSAHTLGDARATHEQAVLARRREIEEARRFRLHDKSYKVGIDPSALSSQIADKQAFKLDEAASDAAFDEMRLNVDKHLMYVDQQRNAYLRQRDTAVDDFRRSQQKKEDRREADLNDPNELKKDRPLGEVDSVSSVQRFAGEDVHYAERTRMQQAQLREWAAAQAAEKRAKAEAERQTDALWANHMLEADLMRCEYADKEGEIYRQRLAELAEHNLAQSEFKKSLQKEADVQAEIDNATEIQAQLNSAWLGEDPSLTRSFLQPHRARPDHFKGLSAEQKQAIIDELAKQRDARKAAEAEERDLEKRIDDMTMHWNRVATLQEHEVEERRAAMRKKLAAENAEAAEKSRSHYSTLYKDVYINRIDDDFYKGFGASAR</sequence>
<dbReference type="EMBL" id="JAGTXO010000012">
    <property type="protein sequence ID" value="KAG8464623.1"/>
    <property type="molecule type" value="Genomic_DNA"/>
</dbReference>
<keyword evidence="6" id="KW-0969">Cilium</keyword>
<keyword evidence="3" id="KW-0963">Cytoplasm</keyword>
<evidence type="ECO:0000313" key="13">
    <source>
        <dbReference type="Proteomes" id="UP000751190"/>
    </source>
</evidence>
<protein>
    <recommendedName>
        <fullName evidence="14">RIB43A-like with coiled-coils protein 2</fullName>
    </recommendedName>
</protein>
<evidence type="ECO:0000256" key="10">
    <source>
        <dbReference type="SAM" id="Coils"/>
    </source>
</evidence>
<keyword evidence="13" id="KW-1185">Reference proteome</keyword>
<feature type="coiled-coil region" evidence="10">
    <location>
        <begin position="278"/>
        <end position="341"/>
    </location>
</feature>
<evidence type="ECO:0000256" key="4">
    <source>
        <dbReference type="ARBA" id="ARBA00022846"/>
    </source>
</evidence>
<keyword evidence="8" id="KW-0966">Cell projection</keyword>
<dbReference type="InterPro" id="IPR008805">
    <property type="entry name" value="RIB43A"/>
</dbReference>
<dbReference type="OrthoDB" id="429119at2759"/>
<dbReference type="PANTHER" id="PTHR14517:SF6">
    <property type="entry name" value="RE41410P"/>
    <property type="match status" value="1"/>
</dbReference>
<keyword evidence="4" id="KW-0282">Flagellum</keyword>
<reference evidence="12" key="1">
    <citation type="submission" date="2021-05" db="EMBL/GenBank/DDBJ databases">
        <title>The genome of the haptophyte Pavlova lutheri (Diacronema luteri, Pavlovales) - a model for lipid biosynthesis in eukaryotic algae.</title>
        <authorList>
            <person name="Hulatt C.J."/>
            <person name="Posewitz M.C."/>
        </authorList>
    </citation>
    <scope>NUCLEOTIDE SEQUENCE</scope>
    <source>
        <strain evidence="12">NIVA-4/92</strain>
    </source>
</reference>
<dbReference type="PANTHER" id="PTHR14517">
    <property type="entry name" value="RIB43A-RELATED"/>
    <property type="match status" value="1"/>
</dbReference>